<dbReference type="Gene3D" id="3.40.50.720">
    <property type="entry name" value="NAD(P)-binding Rossmann-like Domain"/>
    <property type="match status" value="1"/>
</dbReference>
<dbReference type="GeneID" id="112280537"/>
<accession>A0A2K1KST9</accession>
<name>A0A2K1KST9_PHYPA</name>
<dbReference type="EMBL" id="ABEU02000003">
    <property type="protein sequence ID" value="PNR56845.1"/>
    <property type="molecule type" value="Genomic_DNA"/>
</dbReference>
<reference evidence="2 4" key="1">
    <citation type="journal article" date="2008" name="Science">
        <title>The Physcomitrella genome reveals evolutionary insights into the conquest of land by plants.</title>
        <authorList>
            <person name="Rensing S."/>
            <person name="Lang D."/>
            <person name="Zimmer A."/>
            <person name="Terry A."/>
            <person name="Salamov A."/>
            <person name="Shapiro H."/>
            <person name="Nishiyama T."/>
            <person name="Perroud P.-F."/>
            <person name="Lindquist E."/>
            <person name="Kamisugi Y."/>
            <person name="Tanahashi T."/>
            <person name="Sakakibara K."/>
            <person name="Fujita T."/>
            <person name="Oishi K."/>
            <person name="Shin-I T."/>
            <person name="Kuroki Y."/>
            <person name="Toyoda A."/>
            <person name="Suzuki Y."/>
            <person name="Hashimoto A."/>
            <person name="Yamaguchi K."/>
            <person name="Sugano A."/>
            <person name="Kohara Y."/>
            <person name="Fujiyama A."/>
            <person name="Anterola A."/>
            <person name="Aoki S."/>
            <person name="Ashton N."/>
            <person name="Barbazuk W.B."/>
            <person name="Barker E."/>
            <person name="Bennetzen J."/>
            <person name="Bezanilla M."/>
            <person name="Blankenship R."/>
            <person name="Cho S.H."/>
            <person name="Dutcher S."/>
            <person name="Estelle M."/>
            <person name="Fawcett J.A."/>
            <person name="Gundlach H."/>
            <person name="Hanada K."/>
            <person name="Heyl A."/>
            <person name="Hicks K.A."/>
            <person name="Hugh J."/>
            <person name="Lohr M."/>
            <person name="Mayer K."/>
            <person name="Melkozernov A."/>
            <person name="Murata T."/>
            <person name="Nelson D."/>
            <person name="Pils B."/>
            <person name="Prigge M."/>
            <person name="Reiss B."/>
            <person name="Renner T."/>
            <person name="Rombauts S."/>
            <person name="Rushton P."/>
            <person name="Sanderfoot A."/>
            <person name="Schween G."/>
            <person name="Shiu S.-H."/>
            <person name="Stueber K."/>
            <person name="Theodoulou F.L."/>
            <person name="Tu H."/>
            <person name="Van de Peer Y."/>
            <person name="Verrier P.J."/>
            <person name="Waters E."/>
            <person name="Wood A."/>
            <person name="Yang L."/>
            <person name="Cove D."/>
            <person name="Cuming A."/>
            <person name="Hasebe M."/>
            <person name="Lucas S."/>
            <person name="Mishler D.B."/>
            <person name="Reski R."/>
            <person name="Grigoriev I."/>
            <person name="Quatrano R.S."/>
            <person name="Boore J.L."/>
        </authorList>
    </citation>
    <scope>NUCLEOTIDE SEQUENCE [LARGE SCALE GENOMIC DNA]</scope>
    <source>
        <strain evidence="3 4">cv. Gransden 2004</strain>
    </source>
</reference>
<dbReference type="Pfam" id="PF13460">
    <property type="entry name" value="NAD_binding_10"/>
    <property type="match status" value="1"/>
</dbReference>
<evidence type="ECO:0000313" key="2">
    <source>
        <dbReference type="EMBL" id="PNR56845.1"/>
    </source>
</evidence>
<proteinExistence type="predicted"/>
<dbReference type="Gramene" id="Pp3c3_1020V3.1">
    <property type="protein sequence ID" value="Pp3c3_1020V3.1"/>
    <property type="gene ID" value="Pp3c3_1020"/>
</dbReference>
<dbReference type="Gramene" id="Pp3c3_1020V3.3">
    <property type="protein sequence ID" value="Pp3c3_1020V3.3"/>
    <property type="gene ID" value="Pp3c3_1020"/>
</dbReference>
<dbReference type="STRING" id="3218.A0A2K1KST9"/>
<organism evidence="2">
    <name type="scientific">Physcomitrium patens</name>
    <name type="common">Spreading-leaved earth moss</name>
    <name type="synonym">Physcomitrella patens</name>
    <dbReference type="NCBI Taxonomy" id="3218"/>
    <lineage>
        <taxon>Eukaryota</taxon>
        <taxon>Viridiplantae</taxon>
        <taxon>Streptophyta</taxon>
        <taxon>Embryophyta</taxon>
        <taxon>Bryophyta</taxon>
        <taxon>Bryophytina</taxon>
        <taxon>Bryopsida</taxon>
        <taxon>Funariidae</taxon>
        <taxon>Funariales</taxon>
        <taxon>Funariaceae</taxon>
        <taxon>Physcomitrium</taxon>
    </lineage>
</organism>
<dbReference type="AlphaFoldDB" id="A0A2K1KST9"/>
<evidence type="ECO:0000313" key="3">
    <source>
        <dbReference type="EnsemblPlants" id="Pp3c3_1020V3.1"/>
    </source>
</evidence>
<dbReference type="PANTHER" id="PTHR15020">
    <property type="entry name" value="FLAVIN REDUCTASE-RELATED"/>
    <property type="match status" value="1"/>
</dbReference>
<reference evidence="2 4" key="2">
    <citation type="journal article" date="2018" name="Plant J.">
        <title>The Physcomitrella patens chromosome-scale assembly reveals moss genome structure and evolution.</title>
        <authorList>
            <person name="Lang D."/>
            <person name="Ullrich K.K."/>
            <person name="Murat F."/>
            <person name="Fuchs J."/>
            <person name="Jenkins J."/>
            <person name="Haas F.B."/>
            <person name="Piednoel M."/>
            <person name="Gundlach H."/>
            <person name="Van Bel M."/>
            <person name="Meyberg R."/>
            <person name="Vives C."/>
            <person name="Morata J."/>
            <person name="Symeonidi A."/>
            <person name="Hiss M."/>
            <person name="Muchero W."/>
            <person name="Kamisugi Y."/>
            <person name="Saleh O."/>
            <person name="Blanc G."/>
            <person name="Decker E.L."/>
            <person name="van Gessel N."/>
            <person name="Grimwood J."/>
            <person name="Hayes R.D."/>
            <person name="Graham S.W."/>
            <person name="Gunter L.E."/>
            <person name="McDaniel S.F."/>
            <person name="Hoernstein S.N.W."/>
            <person name="Larsson A."/>
            <person name="Li F.W."/>
            <person name="Perroud P.F."/>
            <person name="Phillips J."/>
            <person name="Ranjan P."/>
            <person name="Rokshar D.S."/>
            <person name="Rothfels C.J."/>
            <person name="Schneider L."/>
            <person name="Shu S."/>
            <person name="Stevenson D.W."/>
            <person name="Thummler F."/>
            <person name="Tillich M."/>
            <person name="Villarreal Aguilar J.C."/>
            <person name="Widiez T."/>
            <person name="Wong G.K."/>
            <person name="Wymore A."/>
            <person name="Zhang Y."/>
            <person name="Zimmer A.D."/>
            <person name="Quatrano R.S."/>
            <person name="Mayer K.F.X."/>
            <person name="Goodstein D."/>
            <person name="Casacuberta J.M."/>
            <person name="Vandepoele K."/>
            <person name="Reski R."/>
            <person name="Cuming A.C."/>
            <person name="Tuskan G.A."/>
            <person name="Maumus F."/>
            <person name="Salse J."/>
            <person name="Schmutz J."/>
            <person name="Rensing S.A."/>
        </authorList>
    </citation>
    <scope>NUCLEOTIDE SEQUENCE [LARGE SCALE GENOMIC DNA]</scope>
    <source>
        <strain evidence="3 4">cv. Gransden 2004</strain>
    </source>
</reference>
<feature type="domain" description="NAD(P)-binding" evidence="1">
    <location>
        <begin position="98"/>
        <end position="280"/>
    </location>
</feature>
<reference evidence="3" key="3">
    <citation type="submission" date="2020-12" db="UniProtKB">
        <authorList>
            <consortium name="EnsemblPlants"/>
        </authorList>
    </citation>
    <scope>IDENTIFICATION</scope>
</reference>
<evidence type="ECO:0000259" key="1">
    <source>
        <dbReference type="Pfam" id="PF13460"/>
    </source>
</evidence>
<dbReference type="OrthoDB" id="419598at2759"/>
<dbReference type="RefSeq" id="XP_073388791.1">
    <property type="nucleotide sequence ID" value="XM_073532690.1"/>
</dbReference>
<dbReference type="RefSeq" id="XP_024371903.1">
    <property type="nucleotide sequence ID" value="XM_024516135.2"/>
</dbReference>
<evidence type="ECO:0000313" key="4">
    <source>
        <dbReference type="Proteomes" id="UP000006727"/>
    </source>
</evidence>
<dbReference type="EnsemblPlants" id="Pp3c3_1020V3.3">
    <property type="protein sequence ID" value="Pp3c3_1020V3.3"/>
    <property type="gene ID" value="Pp3c3_1020"/>
</dbReference>
<dbReference type="SUPFAM" id="SSF51735">
    <property type="entry name" value="NAD(P)-binding Rossmann-fold domains"/>
    <property type="match status" value="1"/>
</dbReference>
<dbReference type="PANTHER" id="PTHR15020:SF45">
    <property type="entry name" value="NAD(P)-BINDING DOMAIN-CONTAINING PROTEIN"/>
    <property type="match status" value="1"/>
</dbReference>
<dbReference type="EnsemblPlants" id="Pp3c3_1020V3.2">
    <property type="protein sequence ID" value="Pp3c3_1020V3.2"/>
    <property type="gene ID" value="Pp3c3_1020"/>
</dbReference>
<dbReference type="InterPro" id="IPR036291">
    <property type="entry name" value="NAD(P)-bd_dom_sf"/>
</dbReference>
<dbReference type="Proteomes" id="UP000006727">
    <property type="component" value="Chromosome 3"/>
</dbReference>
<keyword evidence="4" id="KW-1185">Reference proteome</keyword>
<dbReference type="OMA" id="GDSWQYL"/>
<gene>
    <name evidence="3" type="primary">LOC112280537</name>
    <name evidence="2" type="ORF">PHYPA_003837</name>
</gene>
<sequence length="311" mass="32369">MESLLCSTGPASVVSVHSTSATSTTTKWRNVAMACPAPARLAIHLASSASVSQVLTNRTDFLSMSRRTSLPRETRCEAGADLEEPVTVDNSTVLVVGGGGVGMETVRVLAKAGSWVTAYQRNEKFRPEIEGLGSMLALGDVLDVATIEKVLRSNSFDAIVCTVGGGTTHPEVDKDGPINLANAAKKAGVKRFIMISSVGAGDSVKAVDDKTLAVLKTVLEAKEVAEEAVKSSGLSYTIIRPGGLLAAPPTGNGILTENSGVSGLISRADVASLVMKVLFNEKSYGKTVTAIDQDKLLPPTTSLDGVELLNL</sequence>
<dbReference type="InterPro" id="IPR016040">
    <property type="entry name" value="NAD(P)-bd_dom"/>
</dbReference>
<dbReference type="Gramene" id="Pp3c3_1020V3.2">
    <property type="protein sequence ID" value="Pp3c3_1020V3.2"/>
    <property type="gene ID" value="Pp3c3_1020"/>
</dbReference>
<protein>
    <recommendedName>
        <fullName evidence="1">NAD(P)-binding domain-containing protein</fullName>
    </recommendedName>
</protein>
<dbReference type="EnsemblPlants" id="Pp3c3_1020V3.1">
    <property type="protein sequence ID" value="Pp3c3_1020V3.1"/>
    <property type="gene ID" value="Pp3c3_1020"/>
</dbReference>
<dbReference type="PaxDb" id="3218-PP1S1_295V6.1"/>
<dbReference type="KEGG" id="ppp:112280537"/>